<evidence type="ECO:0000313" key="3">
    <source>
        <dbReference type="EMBL" id="ESW12035.1"/>
    </source>
</evidence>
<evidence type="ECO:0000256" key="2">
    <source>
        <dbReference type="SAM" id="SignalP"/>
    </source>
</evidence>
<dbReference type="PhylomeDB" id="V7B392"/>
<evidence type="ECO:0000256" key="1">
    <source>
        <dbReference type="SAM" id="MobiDB-lite"/>
    </source>
</evidence>
<feature type="chain" id="PRO_5004753858" evidence="2">
    <location>
        <begin position="24"/>
        <end position="88"/>
    </location>
</feature>
<gene>
    <name evidence="3" type="ORF">PHAVU_008G079400g</name>
</gene>
<keyword evidence="4" id="KW-1185">Reference proteome</keyword>
<dbReference type="Gramene" id="ESW12035">
    <property type="protein sequence ID" value="ESW12035"/>
    <property type="gene ID" value="PHAVU_008G079400g"/>
</dbReference>
<feature type="compositionally biased region" description="Low complexity" evidence="1">
    <location>
        <begin position="33"/>
        <end position="51"/>
    </location>
</feature>
<proteinExistence type="predicted"/>
<accession>V7B392</accession>
<evidence type="ECO:0000313" key="4">
    <source>
        <dbReference type="Proteomes" id="UP000000226"/>
    </source>
</evidence>
<dbReference type="EMBL" id="CM002295">
    <property type="protein sequence ID" value="ESW12035.1"/>
    <property type="molecule type" value="Genomic_DNA"/>
</dbReference>
<protein>
    <submittedName>
        <fullName evidence="3">Uncharacterized protein</fullName>
    </submittedName>
</protein>
<feature type="signal peptide" evidence="2">
    <location>
        <begin position="1"/>
        <end position="23"/>
    </location>
</feature>
<organism evidence="3 4">
    <name type="scientific">Phaseolus vulgaris</name>
    <name type="common">Kidney bean</name>
    <name type="synonym">French bean</name>
    <dbReference type="NCBI Taxonomy" id="3885"/>
    <lineage>
        <taxon>Eukaryota</taxon>
        <taxon>Viridiplantae</taxon>
        <taxon>Streptophyta</taxon>
        <taxon>Embryophyta</taxon>
        <taxon>Tracheophyta</taxon>
        <taxon>Spermatophyta</taxon>
        <taxon>Magnoliopsida</taxon>
        <taxon>eudicotyledons</taxon>
        <taxon>Gunneridae</taxon>
        <taxon>Pentapetalae</taxon>
        <taxon>rosids</taxon>
        <taxon>fabids</taxon>
        <taxon>Fabales</taxon>
        <taxon>Fabaceae</taxon>
        <taxon>Papilionoideae</taxon>
        <taxon>50 kb inversion clade</taxon>
        <taxon>NPAAA clade</taxon>
        <taxon>indigoferoid/millettioid clade</taxon>
        <taxon>Phaseoleae</taxon>
        <taxon>Phaseolus</taxon>
    </lineage>
</organism>
<dbReference type="Proteomes" id="UP000000226">
    <property type="component" value="Chromosome 8"/>
</dbReference>
<keyword evidence="2" id="KW-0732">Signal</keyword>
<name>V7B392_PHAVU</name>
<reference evidence="4" key="1">
    <citation type="journal article" date="2014" name="Nat. Genet.">
        <title>A reference genome for common bean and genome-wide analysis of dual domestications.</title>
        <authorList>
            <person name="Schmutz J."/>
            <person name="McClean P.E."/>
            <person name="Mamidi S."/>
            <person name="Wu G.A."/>
            <person name="Cannon S.B."/>
            <person name="Grimwood J."/>
            <person name="Jenkins J."/>
            <person name="Shu S."/>
            <person name="Song Q."/>
            <person name="Chavarro C."/>
            <person name="Torres-Torres M."/>
            <person name="Geffroy V."/>
            <person name="Moghaddam S.M."/>
            <person name="Gao D."/>
            <person name="Abernathy B."/>
            <person name="Barry K."/>
            <person name="Blair M."/>
            <person name="Brick M.A."/>
            <person name="Chovatia M."/>
            <person name="Gepts P."/>
            <person name="Goodstein D.M."/>
            <person name="Gonzales M."/>
            <person name="Hellsten U."/>
            <person name="Hyten D.L."/>
            <person name="Jia G."/>
            <person name="Kelly J.D."/>
            <person name="Kudrna D."/>
            <person name="Lee R."/>
            <person name="Richard M.M."/>
            <person name="Miklas P.N."/>
            <person name="Osorno J.M."/>
            <person name="Rodrigues J."/>
            <person name="Thareau V."/>
            <person name="Urrea C.A."/>
            <person name="Wang M."/>
            <person name="Yu Y."/>
            <person name="Zhang M."/>
            <person name="Wing R.A."/>
            <person name="Cregan P.B."/>
            <person name="Rokhsar D.S."/>
            <person name="Jackson S.A."/>
        </authorList>
    </citation>
    <scope>NUCLEOTIDE SEQUENCE [LARGE SCALE GENOMIC DNA]</scope>
    <source>
        <strain evidence="4">cv. G19833</strain>
    </source>
</reference>
<feature type="region of interest" description="Disordered" evidence="1">
    <location>
        <begin position="25"/>
        <end position="56"/>
    </location>
</feature>
<dbReference type="OrthoDB" id="20872at2759"/>
<dbReference type="AlphaFoldDB" id="V7B392"/>
<sequence length="88" mass="9309">MKTQMKLFVVVVCFAVCIGTTWAKTKEDKAKDSAASTDDAAAPTADAPGPSVAEKSESFAQWAYHKISGGLGLKANSEKQPKKGQNAY</sequence>